<dbReference type="OrthoDB" id="3190163at2"/>
<evidence type="ECO:0000313" key="5">
    <source>
        <dbReference type="Proteomes" id="UP000224915"/>
    </source>
</evidence>
<evidence type="ECO:0000313" key="4">
    <source>
        <dbReference type="EMBL" id="PFG20608.1"/>
    </source>
</evidence>
<sequence>MSVRPPSGDEEGWRHVHRVTPLLNAWKVAFGIVLVAAIQGLDDLLSLRLAVLVLVGIVLGLVVIAGLFSLGFSYLAWRRLTYRVTPDSVVLRSGVVFRTERVARLTRIQSVEITQPLLGRIFGFSAVRVESAGGADANVTLAYLTQAEAQALRNEILARAAGVAVPQGEPGSPPDPAQAARGDLGGQRPPEGTTSVLSPPVVPEAGVAPEAPEHPVYSLAPGRLVLSLLLSVATVATVLGVLVGLAIGFFARVWVIVGVLPILFGSIAYLWGRFSGEFGFRVATSPDGLRVRSGLLETKAKTIPPGRVQAVALTQPLLWRRQDWWRISVTIANVSTDGEGSQSADVVLPVGTRREVLDLVRLVVPSLPESEEPALLEGLRGLDSHHGWVASPRRARWLDPIAWRRNAFLVTTPALALRTGRVFRRLELVLHERSQALHLGQGPWERRLRVVSFAAHASGTMSSSLPHLDQDVAAHLLAEQSARQRVARRSDGPELWMRQEPEPAADTAPSAAEQRLGDHGGVGPHDGDVPRAPDRDVPGPSGTMDS</sequence>
<protein>
    <submittedName>
        <fullName evidence="4">Putative membrane protein</fullName>
    </submittedName>
</protein>
<dbReference type="Pfam" id="PF03703">
    <property type="entry name" value="bPH_2"/>
    <property type="match status" value="3"/>
</dbReference>
<accession>A0A2A9D1L9</accession>
<evidence type="ECO:0000256" key="2">
    <source>
        <dbReference type="SAM" id="Phobius"/>
    </source>
</evidence>
<comment type="caution">
    <text evidence="4">The sequence shown here is derived from an EMBL/GenBank/DDBJ whole genome shotgun (WGS) entry which is preliminary data.</text>
</comment>
<dbReference type="Proteomes" id="UP000224915">
    <property type="component" value="Unassembled WGS sequence"/>
</dbReference>
<feature type="domain" description="YdbS-like PH" evidence="3">
    <location>
        <begin position="281"/>
        <end position="336"/>
    </location>
</feature>
<gene>
    <name evidence="4" type="ORF">ATL40_2215</name>
</gene>
<dbReference type="InterPro" id="IPR014529">
    <property type="entry name" value="UCP026631"/>
</dbReference>
<dbReference type="PANTHER" id="PTHR34473">
    <property type="entry name" value="UPF0699 TRANSMEMBRANE PROTEIN YDBS"/>
    <property type="match status" value="1"/>
</dbReference>
<keyword evidence="2" id="KW-0472">Membrane</keyword>
<dbReference type="AlphaFoldDB" id="A0A2A9D1L9"/>
<dbReference type="EMBL" id="PDJD01000001">
    <property type="protein sequence ID" value="PFG20608.1"/>
    <property type="molecule type" value="Genomic_DNA"/>
</dbReference>
<proteinExistence type="predicted"/>
<feature type="transmembrane region" description="Helical" evidence="2">
    <location>
        <begin position="224"/>
        <end position="247"/>
    </location>
</feature>
<feature type="transmembrane region" description="Helical" evidence="2">
    <location>
        <begin position="21"/>
        <end position="41"/>
    </location>
</feature>
<keyword evidence="5" id="KW-1185">Reference proteome</keyword>
<keyword evidence="2" id="KW-0812">Transmembrane</keyword>
<feature type="compositionally biased region" description="Basic and acidic residues" evidence="1">
    <location>
        <begin position="525"/>
        <end position="537"/>
    </location>
</feature>
<feature type="region of interest" description="Disordered" evidence="1">
    <location>
        <begin position="483"/>
        <end position="546"/>
    </location>
</feature>
<name>A0A2A9D1L9_9MICO</name>
<feature type="domain" description="YdbS-like PH" evidence="3">
    <location>
        <begin position="77"/>
        <end position="156"/>
    </location>
</feature>
<organism evidence="4 5">
    <name type="scientific">Serinibacter salmoneus</name>
    <dbReference type="NCBI Taxonomy" id="556530"/>
    <lineage>
        <taxon>Bacteria</taxon>
        <taxon>Bacillati</taxon>
        <taxon>Actinomycetota</taxon>
        <taxon>Actinomycetes</taxon>
        <taxon>Micrococcales</taxon>
        <taxon>Beutenbergiaceae</taxon>
        <taxon>Serinibacter</taxon>
    </lineage>
</organism>
<dbReference type="RefSeq" id="WP_098469551.1">
    <property type="nucleotide sequence ID" value="NZ_PDJD01000001.1"/>
</dbReference>
<feature type="region of interest" description="Disordered" evidence="1">
    <location>
        <begin position="165"/>
        <end position="204"/>
    </location>
</feature>
<feature type="transmembrane region" description="Helical" evidence="2">
    <location>
        <begin position="253"/>
        <end position="271"/>
    </location>
</feature>
<feature type="transmembrane region" description="Helical" evidence="2">
    <location>
        <begin position="47"/>
        <end position="77"/>
    </location>
</feature>
<keyword evidence="2" id="KW-1133">Transmembrane helix</keyword>
<dbReference type="PANTHER" id="PTHR34473:SF2">
    <property type="entry name" value="UPF0699 TRANSMEMBRANE PROTEIN YDBT"/>
    <property type="match status" value="1"/>
</dbReference>
<dbReference type="InterPro" id="IPR005182">
    <property type="entry name" value="YdbS-like_PH"/>
</dbReference>
<evidence type="ECO:0000256" key="1">
    <source>
        <dbReference type="SAM" id="MobiDB-lite"/>
    </source>
</evidence>
<evidence type="ECO:0000259" key="3">
    <source>
        <dbReference type="Pfam" id="PF03703"/>
    </source>
</evidence>
<dbReference type="PIRSF" id="PIRSF026631">
    <property type="entry name" value="UCP026631"/>
    <property type="match status" value="1"/>
</dbReference>
<feature type="domain" description="YdbS-like PH" evidence="3">
    <location>
        <begin position="403"/>
        <end position="477"/>
    </location>
</feature>
<reference evidence="4 5" key="1">
    <citation type="submission" date="2017-10" db="EMBL/GenBank/DDBJ databases">
        <title>Sequencing the genomes of 1000 actinobacteria strains.</title>
        <authorList>
            <person name="Klenk H.-P."/>
        </authorList>
    </citation>
    <scope>NUCLEOTIDE SEQUENCE [LARGE SCALE GENOMIC DNA]</scope>
    <source>
        <strain evidence="4 5">DSM 21801</strain>
    </source>
</reference>
<feature type="compositionally biased region" description="Basic and acidic residues" evidence="1">
    <location>
        <begin position="488"/>
        <end position="501"/>
    </location>
</feature>